<sequence length="174" mass="20084">MFWNRKKAQTPTASPQEPLFVRVHDQDRAMMHAHDLAVASLDQFVNQLQRPGQHICAAKLRLGDPESSERLGENRYVNLWLSPIRLDSEGDGFHGRFFEVPKELVNWYQVGQARRFTRDDIVDWFVNDGGYMYGGFTLRVARERLTESKRAEFDRHTGVVQWVDDGAGEPTNHA</sequence>
<dbReference type="AlphaFoldDB" id="A0AAE3T3V1"/>
<protein>
    <submittedName>
        <fullName evidence="2">DUF2314 domain-containing protein</fullName>
    </submittedName>
</protein>
<reference evidence="2" key="1">
    <citation type="submission" date="2021-09" db="EMBL/GenBank/DDBJ databases">
        <title>Genomic analysis of Ralstonia spp.</title>
        <authorList>
            <person name="Aburjaile F."/>
            <person name="Ariute J.C."/>
            <person name="Pais A.K.L."/>
            <person name="Albuquerque G.M.R."/>
            <person name="Silva A.M.F."/>
            <person name="Brenig B."/>
            <person name="Azevedo V."/>
            <person name="Matiuzzi M."/>
            <person name="Ramos R."/>
            <person name="Goes-Neto A."/>
            <person name="Soares S."/>
            <person name="Iseppon A.M.B."/>
            <person name="Souza E."/>
            <person name="Gama M."/>
        </authorList>
    </citation>
    <scope>NUCLEOTIDE SEQUENCE</scope>
    <source>
        <strain evidence="2">B4</strain>
    </source>
</reference>
<evidence type="ECO:0000259" key="1">
    <source>
        <dbReference type="Pfam" id="PF10077"/>
    </source>
</evidence>
<dbReference type="InterPro" id="IPR018756">
    <property type="entry name" value="DUF2314"/>
</dbReference>
<evidence type="ECO:0000313" key="2">
    <source>
        <dbReference type="EMBL" id="MDB0521787.1"/>
    </source>
</evidence>
<feature type="domain" description="DUF2314" evidence="1">
    <location>
        <begin position="27"/>
        <end position="159"/>
    </location>
</feature>
<comment type="caution">
    <text evidence="2">The sequence shown here is derived from an EMBL/GenBank/DDBJ whole genome shotgun (WGS) entry which is preliminary data.</text>
</comment>
<gene>
    <name evidence="2" type="ORF">LBW55_09195</name>
</gene>
<name>A0AAE3T3V1_RALSL</name>
<evidence type="ECO:0000313" key="3">
    <source>
        <dbReference type="Proteomes" id="UP001143674"/>
    </source>
</evidence>
<dbReference type="RefSeq" id="WP_184851450.1">
    <property type="nucleotide sequence ID" value="NZ_JABZEH010000002.1"/>
</dbReference>
<proteinExistence type="predicted"/>
<organism evidence="2 3">
    <name type="scientific">Ralstonia solanacearum</name>
    <name type="common">Pseudomonas solanacearum</name>
    <dbReference type="NCBI Taxonomy" id="305"/>
    <lineage>
        <taxon>Bacteria</taxon>
        <taxon>Pseudomonadati</taxon>
        <taxon>Pseudomonadota</taxon>
        <taxon>Betaproteobacteria</taxon>
        <taxon>Burkholderiales</taxon>
        <taxon>Burkholderiaceae</taxon>
        <taxon>Ralstonia</taxon>
        <taxon>Ralstonia solanacearum species complex</taxon>
    </lineage>
</organism>
<dbReference type="Pfam" id="PF10077">
    <property type="entry name" value="DUF2314"/>
    <property type="match status" value="1"/>
</dbReference>
<accession>A0AAE3T3V1</accession>
<dbReference type="EMBL" id="JAIVEX010000004">
    <property type="protein sequence ID" value="MDB0521787.1"/>
    <property type="molecule type" value="Genomic_DNA"/>
</dbReference>
<dbReference type="Proteomes" id="UP001143674">
    <property type="component" value="Unassembled WGS sequence"/>
</dbReference>